<name>A0ABQ3YCJ6_9ACTN</name>
<keyword evidence="3" id="KW-1185">Reference proteome</keyword>
<evidence type="ECO:0000313" key="2">
    <source>
        <dbReference type="EMBL" id="GID77696.1"/>
    </source>
</evidence>
<protein>
    <submittedName>
        <fullName evidence="2">Uncharacterized protein</fullName>
    </submittedName>
</protein>
<reference evidence="2 3" key="1">
    <citation type="submission" date="2021-01" db="EMBL/GenBank/DDBJ databases">
        <title>Whole genome shotgun sequence of Actinoplanes deccanensis NBRC 13994.</title>
        <authorList>
            <person name="Komaki H."/>
            <person name="Tamura T."/>
        </authorList>
    </citation>
    <scope>NUCLEOTIDE SEQUENCE [LARGE SCALE GENOMIC DNA]</scope>
    <source>
        <strain evidence="2 3">NBRC 13994</strain>
    </source>
</reference>
<organism evidence="2 3">
    <name type="scientific">Paractinoplanes deccanensis</name>
    <dbReference type="NCBI Taxonomy" id="113561"/>
    <lineage>
        <taxon>Bacteria</taxon>
        <taxon>Bacillati</taxon>
        <taxon>Actinomycetota</taxon>
        <taxon>Actinomycetes</taxon>
        <taxon>Micromonosporales</taxon>
        <taxon>Micromonosporaceae</taxon>
        <taxon>Paractinoplanes</taxon>
    </lineage>
</organism>
<sequence length="117" mass="12769">MPGKPCAEREGDSDMTRENINTEAAEGQRDRRFHGGSPAHLDDDELARRTAEERAEAGVTDYDAGDVPPATDDPVPYDPQADSIEQDIESVTARQEAEGENVPLSADNPFPPTRYAE</sequence>
<comment type="caution">
    <text evidence="2">The sequence shown here is derived from an EMBL/GenBank/DDBJ whole genome shotgun (WGS) entry which is preliminary data.</text>
</comment>
<accession>A0ABQ3YCJ6</accession>
<proteinExistence type="predicted"/>
<dbReference type="Proteomes" id="UP000609879">
    <property type="component" value="Unassembled WGS sequence"/>
</dbReference>
<gene>
    <name evidence="2" type="ORF">Ade02nite_63370</name>
</gene>
<feature type="compositionally biased region" description="Basic and acidic residues" evidence="1">
    <location>
        <begin position="46"/>
        <end position="56"/>
    </location>
</feature>
<evidence type="ECO:0000256" key="1">
    <source>
        <dbReference type="SAM" id="MobiDB-lite"/>
    </source>
</evidence>
<evidence type="ECO:0000313" key="3">
    <source>
        <dbReference type="Proteomes" id="UP000609879"/>
    </source>
</evidence>
<dbReference type="EMBL" id="BOMI01000125">
    <property type="protein sequence ID" value="GID77696.1"/>
    <property type="molecule type" value="Genomic_DNA"/>
</dbReference>
<feature type="compositionally biased region" description="Basic and acidic residues" evidence="1">
    <location>
        <begin position="1"/>
        <end position="17"/>
    </location>
</feature>
<feature type="region of interest" description="Disordered" evidence="1">
    <location>
        <begin position="1"/>
        <end position="117"/>
    </location>
</feature>